<feature type="compositionally biased region" description="Gly residues" evidence="1">
    <location>
        <begin position="224"/>
        <end position="253"/>
    </location>
</feature>
<feature type="compositionally biased region" description="Polar residues" evidence="1">
    <location>
        <begin position="358"/>
        <end position="367"/>
    </location>
</feature>
<accession>A0A644ZHR0</accession>
<feature type="region of interest" description="Disordered" evidence="1">
    <location>
        <begin position="128"/>
        <end position="154"/>
    </location>
</feature>
<feature type="compositionally biased region" description="Low complexity" evidence="1">
    <location>
        <begin position="396"/>
        <end position="415"/>
    </location>
</feature>
<feature type="region of interest" description="Disordered" evidence="1">
    <location>
        <begin position="205"/>
        <end position="415"/>
    </location>
</feature>
<sequence length="415" mass="43041">MAVDADRGTDAHRCRDDLPHPARQHAAVGVAQHDRLGARLRRRADHLEGVRPVEPVTVEEVLGVDEHPHPLRAQVGDRVTQHLEVLLEGGPQCLPYVTHVALRDQGRHGGAGVAQRADQRVVRRLHPDSAGHPEGHQFGVAQRELTGGGPSEELGVLRVRPRPTALDEPHSEVVEVGGDPELVVDRELHALLLRTVAEGDVVDLEGPGWGGSRGNHGARSSGSVGAGPSVGGAGSGSRGGEWGARGGDHGGTARGQQSGQQKTSCAWTGGTARRGRRGSDALVNNERAVRHVRDSARALPAAPALSHKVRSDVRGTSAIRGCARNEGPDDAGGTGPLGDPVPPAVRRSAAVPSALQPAVSNSASADRSFSGPVGSEPGLGGPARETDLSRPGASSRGCRPPGRTGCRAGARGYPW</sequence>
<feature type="compositionally biased region" description="Basic and acidic residues" evidence="1">
    <location>
        <begin position="1"/>
        <end position="20"/>
    </location>
</feature>
<reference evidence="2" key="1">
    <citation type="submission" date="2019-08" db="EMBL/GenBank/DDBJ databases">
        <authorList>
            <person name="Kucharzyk K."/>
            <person name="Murdoch R.W."/>
            <person name="Higgins S."/>
            <person name="Loffler F."/>
        </authorList>
    </citation>
    <scope>NUCLEOTIDE SEQUENCE</scope>
</reference>
<organism evidence="2">
    <name type="scientific">bioreactor metagenome</name>
    <dbReference type="NCBI Taxonomy" id="1076179"/>
    <lineage>
        <taxon>unclassified sequences</taxon>
        <taxon>metagenomes</taxon>
        <taxon>ecological metagenomes</taxon>
    </lineage>
</organism>
<feature type="compositionally biased region" description="Low complexity" evidence="1">
    <location>
        <begin position="297"/>
        <end position="306"/>
    </location>
</feature>
<dbReference type="AlphaFoldDB" id="A0A644ZHR0"/>
<feature type="compositionally biased region" description="Basic and acidic residues" evidence="1">
    <location>
        <begin position="287"/>
        <end position="296"/>
    </location>
</feature>
<dbReference type="EMBL" id="VSSQ01008610">
    <property type="protein sequence ID" value="MPM39351.1"/>
    <property type="molecule type" value="Genomic_DNA"/>
</dbReference>
<proteinExistence type="predicted"/>
<protein>
    <submittedName>
        <fullName evidence="2">Uncharacterized protein</fullName>
    </submittedName>
</protein>
<evidence type="ECO:0000256" key="1">
    <source>
        <dbReference type="SAM" id="MobiDB-lite"/>
    </source>
</evidence>
<name>A0A644ZHR0_9ZZZZ</name>
<feature type="region of interest" description="Disordered" evidence="1">
    <location>
        <begin position="1"/>
        <end position="24"/>
    </location>
</feature>
<gene>
    <name evidence="2" type="ORF">SDC9_85984</name>
</gene>
<comment type="caution">
    <text evidence="2">The sequence shown here is derived from an EMBL/GenBank/DDBJ whole genome shotgun (WGS) entry which is preliminary data.</text>
</comment>
<evidence type="ECO:0000313" key="2">
    <source>
        <dbReference type="EMBL" id="MPM39351.1"/>
    </source>
</evidence>
<feature type="compositionally biased region" description="Polar residues" evidence="1">
    <location>
        <begin position="254"/>
        <end position="266"/>
    </location>
</feature>